<feature type="signal peptide" evidence="1">
    <location>
        <begin position="1"/>
        <end position="17"/>
    </location>
</feature>
<keyword evidence="3" id="KW-1185">Reference proteome</keyword>
<organism evidence="2 3">
    <name type="scientific">Rosa chinensis</name>
    <name type="common">China rose</name>
    <dbReference type="NCBI Taxonomy" id="74649"/>
    <lineage>
        <taxon>Eukaryota</taxon>
        <taxon>Viridiplantae</taxon>
        <taxon>Streptophyta</taxon>
        <taxon>Embryophyta</taxon>
        <taxon>Tracheophyta</taxon>
        <taxon>Spermatophyta</taxon>
        <taxon>Magnoliopsida</taxon>
        <taxon>eudicotyledons</taxon>
        <taxon>Gunneridae</taxon>
        <taxon>Pentapetalae</taxon>
        <taxon>rosids</taxon>
        <taxon>fabids</taxon>
        <taxon>Rosales</taxon>
        <taxon>Rosaceae</taxon>
        <taxon>Rosoideae</taxon>
        <taxon>Rosoideae incertae sedis</taxon>
        <taxon>Rosa</taxon>
    </lineage>
</organism>
<sequence length="65" mass="6746">MVSISLAISIFICSILTNPSPKTLMADTISATGSLSLSLSLSLFPNPPLLPPELLLHSLITLAVA</sequence>
<evidence type="ECO:0000313" key="2">
    <source>
        <dbReference type="EMBL" id="PRQ57163.1"/>
    </source>
</evidence>
<keyword evidence="1" id="KW-0732">Signal</keyword>
<accession>A0A2P6SER6</accession>
<dbReference type="Proteomes" id="UP000238479">
    <property type="component" value="Chromosome 1"/>
</dbReference>
<comment type="caution">
    <text evidence="2">The sequence shown here is derived from an EMBL/GenBank/DDBJ whole genome shotgun (WGS) entry which is preliminary data.</text>
</comment>
<dbReference type="AlphaFoldDB" id="A0A2P6SER6"/>
<proteinExistence type="predicted"/>
<protein>
    <submittedName>
        <fullName evidence="2">Uncharacterized protein</fullName>
    </submittedName>
</protein>
<feature type="chain" id="PRO_5015178339" evidence="1">
    <location>
        <begin position="18"/>
        <end position="65"/>
    </location>
</feature>
<dbReference type="Gramene" id="PRQ57163">
    <property type="protein sequence ID" value="PRQ57163"/>
    <property type="gene ID" value="RchiOBHm_Chr1g0345301"/>
</dbReference>
<reference evidence="2 3" key="1">
    <citation type="journal article" date="2018" name="Nat. Genet.">
        <title>The Rosa genome provides new insights in the design of modern roses.</title>
        <authorList>
            <person name="Bendahmane M."/>
        </authorList>
    </citation>
    <scope>NUCLEOTIDE SEQUENCE [LARGE SCALE GENOMIC DNA]</scope>
    <source>
        <strain evidence="3">cv. Old Blush</strain>
    </source>
</reference>
<evidence type="ECO:0000313" key="3">
    <source>
        <dbReference type="Proteomes" id="UP000238479"/>
    </source>
</evidence>
<name>A0A2P6SER6_ROSCH</name>
<dbReference type="EMBL" id="PDCK01000039">
    <property type="protein sequence ID" value="PRQ57163.1"/>
    <property type="molecule type" value="Genomic_DNA"/>
</dbReference>
<gene>
    <name evidence="2" type="ORF">RchiOBHm_Chr1g0345301</name>
</gene>
<evidence type="ECO:0000256" key="1">
    <source>
        <dbReference type="SAM" id="SignalP"/>
    </source>
</evidence>